<protein>
    <recommendedName>
        <fullName evidence="3">Transport and Golgi organization protein 2-like protein</fullName>
    </recommendedName>
</protein>
<accession>A0A443QLR1</accession>
<dbReference type="Pfam" id="PF05742">
    <property type="entry name" value="TANGO2"/>
    <property type="match status" value="1"/>
</dbReference>
<dbReference type="GO" id="GO:0005794">
    <property type="term" value="C:Golgi apparatus"/>
    <property type="evidence" value="ECO:0007669"/>
    <property type="project" value="TreeGrafter"/>
</dbReference>
<dbReference type="GO" id="GO:0009306">
    <property type="term" value="P:protein secretion"/>
    <property type="evidence" value="ECO:0007669"/>
    <property type="project" value="TreeGrafter"/>
</dbReference>
<gene>
    <name evidence="1" type="ORF">B4U79_11411</name>
</gene>
<name>A0A443QLR1_9ACAR</name>
<evidence type="ECO:0000313" key="2">
    <source>
        <dbReference type="Proteomes" id="UP000285301"/>
    </source>
</evidence>
<evidence type="ECO:0008006" key="3">
    <source>
        <dbReference type="Google" id="ProtNLM"/>
    </source>
</evidence>
<dbReference type="InterPro" id="IPR008551">
    <property type="entry name" value="TANGO2"/>
</dbReference>
<dbReference type="PANTHER" id="PTHR17985:SF8">
    <property type="entry name" value="TRANSPORT AND GOLGI ORGANIZATION PROTEIN 2 HOMOLOG"/>
    <property type="match status" value="1"/>
</dbReference>
<organism evidence="1 2">
    <name type="scientific">Dinothrombium tinctorium</name>
    <dbReference type="NCBI Taxonomy" id="1965070"/>
    <lineage>
        <taxon>Eukaryota</taxon>
        <taxon>Metazoa</taxon>
        <taxon>Ecdysozoa</taxon>
        <taxon>Arthropoda</taxon>
        <taxon>Chelicerata</taxon>
        <taxon>Arachnida</taxon>
        <taxon>Acari</taxon>
        <taxon>Acariformes</taxon>
        <taxon>Trombidiformes</taxon>
        <taxon>Prostigmata</taxon>
        <taxon>Anystina</taxon>
        <taxon>Parasitengona</taxon>
        <taxon>Trombidioidea</taxon>
        <taxon>Trombidiidae</taxon>
        <taxon>Dinothrombium</taxon>
    </lineage>
</organism>
<keyword evidence="2" id="KW-1185">Reference proteome</keyword>
<dbReference type="OrthoDB" id="191601at2759"/>
<proteinExistence type="predicted"/>
<evidence type="ECO:0000313" key="1">
    <source>
        <dbReference type="EMBL" id="RWS03976.1"/>
    </source>
</evidence>
<reference evidence="1 2" key="1">
    <citation type="journal article" date="2018" name="Gigascience">
        <title>Genomes of trombidid mites reveal novel predicted allergens and laterally-transferred genes associated with secondary metabolism.</title>
        <authorList>
            <person name="Dong X."/>
            <person name="Chaisiri K."/>
            <person name="Xia D."/>
            <person name="Armstrong S.D."/>
            <person name="Fang Y."/>
            <person name="Donnelly M.J."/>
            <person name="Kadowaki T."/>
            <person name="McGarry J.W."/>
            <person name="Darby A.C."/>
            <person name="Makepeace B.L."/>
        </authorList>
    </citation>
    <scope>NUCLEOTIDE SEQUENCE [LARGE SCALE GENOMIC DNA]</scope>
    <source>
        <strain evidence="1">UoL-WK</strain>
    </source>
</reference>
<sequence>MCMLWIYNNSKCRSDEYSLILANVRDENLNRPTKTAHFWSSDMQILGGMDMKEGLEGGTWFAMSTSGKVGVLLNVLQPFDYSDLDKKPRGFLVPNFLKSNSNGPTYLQSIASFASIYQPFKLVTLDISGSPNRTLVSQLCNSPEVDFHVYHNAEIFCFGNNIPNKPWLKMIESEQRYKSIAEKYKQVSKRNALIRQIFGMLNNKTYYYPDPYLLEQAKGYDTEFIRRLSSVFVHVPMLDFGT</sequence>
<feature type="non-terminal residue" evidence="1">
    <location>
        <position position="242"/>
    </location>
</feature>
<dbReference type="EMBL" id="NCKU01005970">
    <property type="protein sequence ID" value="RWS03976.1"/>
    <property type="molecule type" value="Genomic_DNA"/>
</dbReference>
<dbReference type="PANTHER" id="PTHR17985">
    <property type="entry name" value="SER/THR-RICH PROTEIN T10 IN DGCR REGION"/>
    <property type="match status" value="1"/>
</dbReference>
<dbReference type="AlphaFoldDB" id="A0A443QLR1"/>
<dbReference type="Proteomes" id="UP000285301">
    <property type="component" value="Unassembled WGS sequence"/>
</dbReference>
<comment type="caution">
    <text evidence="1">The sequence shown here is derived from an EMBL/GenBank/DDBJ whole genome shotgun (WGS) entry which is preliminary data.</text>
</comment>
<dbReference type="GO" id="GO:0007030">
    <property type="term" value="P:Golgi organization"/>
    <property type="evidence" value="ECO:0007669"/>
    <property type="project" value="TreeGrafter"/>
</dbReference>